<organism evidence="2 3">
    <name type="scientific">Colletotrichum salicis</name>
    <dbReference type="NCBI Taxonomy" id="1209931"/>
    <lineage>
        <taxon>Eukaryota</taxon>
        <taxon>Fungi</taxon>
        <taxon>Dikarya</taxon>
        <taxon>Ascomycota</taxon>
        <taxon>Pezizomycotina</taxon>
        <taxon>Sordariomycetes</taxon>
        <taxon>Hypocreomycetidae</taxon>
        <taxon>Glomerellales</taxon>
        <taxon>Glomerellaceae</taxon>
        <taxon>Colletotrichum</taxon>
        <taxon>Colletotrichum acutatum species complex</taxon>
    </lineage>
</organism>
<sequence>MLFPTTGNPQPCRPGVQGPLPEPDTVPYNQQDPSNRPRKRRTHTVSVEATSTLSKLRPLYTTRLLYQAPDFQSVVDLKRQGWKNLAGLEAFTNIPSTHKLAALRSETNTPKLATAEPIQLALRGATGLKELATVAPGPLFNGVDLADRGVAGFPR</sequence>
<evidence type="ECO:0000313" key="3">
    <source>
        <dbReference type="Proteomes" id="UP000070121"/>
    </source>
</evidence>
<evidence type="ECO:0000313" key="2">
    <source>
        <dbReference type="EMBL" id="KXH62715.1"/>
    </source>
</evidence>
<reference evidence="2 3" key="1">
    <citation type="submission" date="2014-02" db="EMBL/GenBank/DDBJ databases">
        <title>The genome sequence of Colletotrichum salicis CBS 607.94.</title>
        <authorList>
            <person name="Baroncelli R."/>
            <person name="Thon M.R."/>
        </authorList>
    </citation>
    <scope>NUCLEOTIDE SEQUENCE [LARGE SCALE GENOMIC DNA]</scope>
    <source>
        <strain evidence="2 3">CBS 607.94</strain>
    </source>
</reference>
<name>A0A135UQN8_9PEZI</name>
<gene>
    <name evidence="2" type="ORF">CSAL01_10482</name>
</gene>
<dbReference type="AlphaFoldDB" id="A0A135UQN8"/>
<comment type="caution">
    <text evidence="2">The sequence shown here is derived from an EMBL/GenBank/DDBJ whole genome shotgun (WGS) entry which is preliminary data.</text>
</comment>
<dbReference type="Proteomes" id="UP000070121">
    <property type="component" value="Unassembled WGS sequence"/>
</dbReference>
<accession>A0A135UQN8</accession>
<feature type="region of interest" description="Disordered" evidence="1">
    <location>
        <begin position="1"/>
        <end position="50"/>
    </location>
</feature>
<proteinExistence type="predicted"/>
<protein>
    <submittedName>
        <fullName evidence="2">Uncharacterized protein</fullName>
    </submittedName>
</protein>
<keyword evidence="3" id="KW-1185">Reference proteome</keyword>
<dbReference type="EMBL" id="JFFI01001156">
    <property type="protein sequence ID" value="KXH62715.1"/>
    <property type="molecule type" value="Genomic_DNA"/>
</dbReference>
<evidence type="ECO:0000256" key="1">
    <source>
        <dbReference type="SAM" id="MobiDB-lite"/>
    </source>
</evidence>